<organism evidence="2 3">
    <name type="scientific">Colletotrichum navitas</name>
    <dbReference type="NCBI Taxonomy" id="681940"/>
    <lineage>
        <taxon>Eukaryota</taxon>
        <taxon>Fungi</taxon>
        <taxon>Dikarya</taxon>
        <taxon>Ascomycota</taxon>
        <taxon>Pezizomycotina</taxon>
        <taxon>Sordariomycetes</taxon>
        <taxon>Hypocreomycetidae</taxon>
        <taxon>Glomerellales</taxon>
        <taxon>Glomerellaceae</taxon>
        <taxon>Colletotrichum</taxon>
        <taxon>Colletotrichum graminicola species complex</taxon>
    </lineage>
</organism>
<evidence type="ECO:0000256" key="1">
    <source>
        <dbReference type="SAM" id="MobiDB-lite"/>
    </source>
</evidence>
<evidence type="ECO:0000313" key="2">
    <source>
        <dbReference type="EMBL" id="KAK1580674.1"/>
    </source>
</evidence>
<dbReference type="RefSeq" id="XP_060411691.1">
    <property type="nucleotide sequence ID" value="XM_060558340.1"/>
</dbReference>
<feature type="region of interest" description="Disordered" evidence="1">
    <location>
        <begin position="1"/>
        <end position="155"/>
    </location>
</feature>
<protein>
    <submittedName>
        <fullName evidence="2">Uncharacterized protein</fullName>
    </submittedName>
</protein>
<keyword evidence="3" id="KW-1185">Reference proteome</keyword>
<dbReference type="GeneID" id="85442580"/>
<reference evidence="2" key="1">
    <citation type="submission" date="2021-06" db="EMBL/GenBank/DDBJ databases">
        <title>Comparative genomics, transcriptomics and evolutionary studies reveal genomic signatures of adaptation to plant cell wall in hemibiotrophic fungi.</title>
        <authorList>
            <consortium name="DOE Joint Genome Institute"/>
            <person name="Baroncelli R."/>
            <person name="Diaz J.F."/>
            <person name="Benocci T."/>
            <person name="Peng M."/>
            <person name="Battaglia E."/>
            <person name="Haridas S."/>
            <person name="Andreopoulos W."/>
            <person name="Labutti K."/>
            <person name="Pangilinan J."/>
            <person name="Floch G.L."/>
            <person name="Makela M.R."/>
            <person name="Henrissat B."/>
            <person name="Grigoriev I.V."/>
            <person name="Crouch J.A."/>
            <person name="De Vries R.P."/>
            <person name="Sukno S.A."/>
            <person name="Thon M.R."/>
        </authorList>
    </citation>
    <scope>NUCLEOTIDE SEQUENCE</scope>
    <source>
        <strain evidence="2">CBS 125086</strain>
    </source>
</reference>
<dbReference type="AlphaFoldDB" id="A0AAD8V384"/>
<name>A0AAD8V384_9PEZI</name>
<comment type="caution">
    <text evidence="2">The sequence shown here is derived from an EMBL/GenBank/DDBJ whole genome shotgun (WGS) entry which is preliminary data.</text>
</comment>
<sequence>MSRHRKAAKSSSASSLAPQTRVRKKASPGTEAGAKCEVSVPPDVKEEFKATEQSEKTTKRKVALKPTISPPAKRQKTTVIKPTENDTKTIATNPITPKKPGAIPQESFKPQFRTFPETPKTPSKVKDGAMDKMDESDSDPEPRSMAVHSSSSRRLKTEIAKLKSQIKKPKELASSIFTSAVHKDNDEKKNKCGLLAEAHSLSFGVQSLTKAITQLPVTEKNSGADIKKAVEHTEGAVVSEQLLAGKLRDGEEDTGTDLLRELFFCTRKR</sequence>
<dbReference type="Proteomes" id="UP001230504">
    <property type="component" value="Unassembled WGS sequence"/>
</dbReference>
<proteinExistence type="predicted"/>
<gene>
    <name evidence="2" type="ORF">LY79DRAFT_560630</name>
</gene>
<feature type="compositionally biased region" description="Basic and acidic residues" evidence="1">
    <location>
        <begin position="43"/>
        <end position="57"/>
    </location>
</feature>
<evidence type="ECO:0000313" key="3">
    <source>
        <dbReference type="Proteomes" id="UP001230504"/>
    </source>
</evidence>
<dbReference type="EMBL" id="JAHLJV010000052">
    <property type="protein sequence ID" value="KAK1580674.1"/>
    <property type="molecule type" value="Genomic_DNA"/>
</dbReference>
<feature type="compositionally biased region" description="Basic and acidic residues" evidence="1">
    <location>
        <begin position="124"/>
        <end position="135"/>
    </location>
</feature>
<accession>A0AAD8V384</accession>